<dbReference type="InterPro" id="IPR029787">
    <property type="entry name" value="Nucleotide_cyclase"/>
</dbReference>
<dbReference type="Pfam" id="PF00072">
    <property type="entry name" value="Response_reg"/>
    <property type="match status" value="1"/>
</dbReference>
<dbReference type="SUPFAM" id="SSF52172">
    <property type="entry name" value="CheY-like"/>
    <property type="match status" value="1"/>
</dbReference>
<feature type="domain" description="GGDEF" evidence="5">
    <location>
        <begin position="172"/>
        <end position="306"/>
    </location>
</feature>
<evidence type="ECO:0000256" key="2">
    <source>
        <dbReference type="PROSITE-ProRule" id="PRU00169"/>
    </source>
</evidence>
<dbReference type="Gene3D" id="3.40.50.2300">
    <property type="match status" value="1"/>
</dbReference>
<evidence type="ECO:0000256" key="1">
    <source>
        <dbReference type="ARBA" id="ARBA00022553"/>
    </source>
</evidence>
<dbReference type="PANTHER" id="PTHR44591">
    <property type="entry name" value="STRESS RESPONSE REGULATOR PROTEIN 1"/>
    <property type="match status" value="1"/>
</dbReference>
<dbReference type="InterPro" id="IPR001789">
    <property type="entry name" value="Sig_transdc_resp-reg_receiver"/>
</dbReference>
<keyword evidence="1 2" id="KW-0597">Phosphoprotein</keyword>
<dbReference type="SMART" id="SM00448">
    <property type="entry name" value="REC"/>
    <property type="match status" value="1"/>
</dbReference>
<dbReference type="SMART" id="SM00267">
    <property type="entry name" value="GGDEF"/>
    <property type="match status" value="1"/>
</dbReference>
<feature type="modified residue" description="4-aspartylphosphate" evidence="2">
    <location>
        <position position="59"/>
    </location>
</feature>
<reference evidence="6 7" key="2">
    <citation type="submission" date="2019-09" db="EMBL/GenBank/DDBJ databases">
        <authorList>
            <person name="Mazur A."/>
        </authorList>
    </citation>
    <scope>NUCLEOTIDE SEQUENCE [LARGE SCALE GENOMIC DNA]</scope>
    <source>
        <strain evidence="6 7">3729k</strain>
    </source>
</reference>
<dbReference type="InterPro" id="IPR011006">
    <property type="entry name" value="CheY-like_superfamily"/>
</dbReference>
<feature type="region of interest" description="Disordered" evidence="3">
    <location>
        <begin position="295"/>
        <end position="352"/>
    </location>
</feature>
<evidence type="ECO:0000313" key="6">
    <source>
        <dbReference type="EMBL" id="KAA2284478.1"/>
    </source>
</evidence>
<accession>A0A5B2Z6S6</accession>
<name>A0A5B2Z6S6_9GAMM</name>
<dbReference type="PROSITE" id="PS50110">
    <property type="entry name" value="RESPONSE_REGULATORY"/>
    <property type="match status" value="1"/>
</dbReference>
<evidence type="ECO:0000259" key="5">
    <source>
        <dbReference type="PROSITE" id="PS50887"/>
    </source>
</evidence>
<sequence>MSEQAGARARILVVDDSRLMRKAALKMLGDEFDIVTGDDGLDAWAKVEADHAIQVVFTDLNMPRLDGYGLLEKIRSAEDSGIQGLPVIVVTGAEDDEKARMKALDRGATDFISKPFTASDLIARARAHATYTRVTRRLQEAITLDPTTGLANRAGFVDRLQQDIAYARRHQQPLSLMQVEIEDFRRFFLQHGREAADALLQHVGRLLRGRIRKEDTAGRIGLGAFGLSLPGGQEAGIIALVDWLRERLASAPPVIAGEPRQVRLLTAVMSPLLDPNMGAVEALEAIQRRLEPLPEAGPVEEGASPPASAITADAPGASGSAEVAAPTAGPTTVPAAAAPAAQPAPAARSASSAPASAPAAAASAEISVDEVLERIRQGRAREVLPQVPAVIGKLLPLLRLLGPRQRAQLIQFLQK</sequence>
<keyword evidence="7" id="KW-1185">Reference proteome</keyword>
<dbReference type="PROSITE" id="PS50887">
    <property type="entry name" value="GGDEF"/>
    <property type="match status" value="1"/>
</dbReference>
<dbReference type="SUPFAM" id="SSF55073">
    <property type="entry name" value="Nucleotide cyclase"/>
    <property type="match status" value="1"/>
</dbReference>
<dbReference type="PANTHER" id="PTHR44591:SF3">
    <property type="entry name" value="RESPONSE REGULATORY DOMAIN-CONTAINING PROTEIN"/>
    <property type="match status" value="1"/>
</dbReference>
<evidence type="ECO:0000259" key="4">
    <source>
        <dbReference type="PROSITE" id="PS50110"/>
    </source>
</evidence>
<dbReference type="InterPro" id="IPR050595">
    <property type="entry name" value="Bact_response_regulator"/>
</dbReference>
<dbReference type="InterPro" id="IPR043128">
    <property type="entry name" value="Rev_trsase/Diguanyl_cyclase"/>
</dbReference>
<dbReference type="Gene3D" id="3.30.70.270">
    <property type="match status" value="1"/>
</dbReference>
<evidence type="ECO:0000313" key="7">
    <source>
        <dbReference type="Proteomes" id="UP000322165"/>
    </source>
</evidence>
<protein>
    <submittedName>
        <fullName evidence="6">Response regulator</fullName>
    </submittedName>
</protein>
<dbReference type="RefSeq" id="WP_149860911.1">
    <property type="nucleotide sequence ID" value="NZ_VUOD01000006.1"/>
</dbReference>
<dbReference type="Proteomes" id="UP000322165">
    <property type="component" value="Unassembled WGS sequence"/>
</dbReference>
<feature type="compositionally biased region" description="Low complexity" evidence="3">
    <location>
        <begin position="324"/>
        <end position="352"/>
    </location>
</feature>
<evidence type="ECO:0000256" key="3">
    <source>
        <dbReference type="SAM" id="MobiDB-lite"/>
    </source>
</evidence>
<reference evidence="6 7" key="1">
    <citation type="submission" date="2019-09" db="EMBL/GenBank/DDBJ databases">
        <title>Arenimonas chukotkensis sp. nov., a bacterium isolated from Chukotka hot spring, Arctic region, Russia.</title>
        <authorList>
            <person name="Zayulina K.S."/>
            <person name="Prokofeva M.I."/>
            <person name="Elcheninov A.G."/>
            <person name="Novikov A."/>
            <person name="Kochetkova T.V."/>
            <person name="Kublanov I.V."/>
        </authorList>
    </citation>
    <scope>NUCLEOTIDE SEQUENCE [LARGE SCALE GENOMIC DNA]</scope>
    <source>
        <strain evidence="6 7">3729k</strain>
    </source>
</reference>
<dbReference type="InterPro" id="IPR000160">
    <property type="entry name" value="GGDEF_dom"/>
</dbReference>
<organism evidence="6 7">
    <name type="scientific">Arenimonas fontis</name>
    <dbReference type="NCBI Taxonomy" id="2608255"/>
    <lineage>
        <taxon>Bacteria</taxon>
        <taxon>Pseudomonadati</taxon>
        <taxon>Pseudomonadota</taxon>
        <taxon>Gammaproteobacteria</taxon>
        <taxon>Lysobacterales</taxon>
        <taxon>Lysobacteraceae</taxon>
        <taxon>Arenimonas</taxon>
    </lineage>
</organism>
<dbReference type="NCBIfam" id="TIGR00254">
    <property type="entry name" value="GGDEF"/>
    <property type="match status" value="1"/>
</dbReference>
<dbReference type="EMBL" id="VUOD01000006">
    <property type="protein sequence ID" value="KAA2284478.1"/>
    <property type="molecule type" value="Genomic_DNA"/>
</dbReference>
<dbReference type="CDD" id="cd01949">
    <property type="entry name" value="GGDEF"/>
    <property type="match status" value="1"/>
</dbReference>
<dbReference type="GO" id="GO:0000160">
    <property type="term" value="P:phosphorelay signal transduction system"/>
    <property type="evidence" value="ECO:0007669"/>
    <property type="project" value="InterPro"/>
</dbReference>
<gene>
    <name evidence="6" type="ORF">F0415_09130</name>
</gene>
<dbReference type="AlphaFoldDB" id="A0A5B2Z6S6"/>
<dbReference type="Pfam" id="PF00990">
    <property type="entry name" value="GGDEF"/>
    <property type="match status" value="1"/>
</dbReference>
<comment type="caution">
    <text evidence="6">The sequence shown here is derived from an EMBL/GenBank/DDBJ whole genome shotgun (WGS) entry which is preliminary data.</text>
</comment>
<proteinExistence type="predicted"/>
<feature type="domain" description="Response regulatory" evidence="4">
    <location>
        <begin position="10"/>
        <end position="129"/>
    </location>
</feature>